<name>A0A0E0DIP1_9ORYZ</name>
<keyword evidence="2" id="KW-1185">Reference proteome</keyword>
<protein>
    <submittedName>
        <fullName evidence="1">Uncharacterized protein</fullName>
    </submittedName>
</protein>
<evidence type="ECO:0000313" key="1">
    <source>
        <dbReference type="EnsemblPlants" id="OMERI04G21700.1"/>
    </source>
</evidence>
<sequence length="183" mass="19583">MENNTSHYSSCISPAAETSSMSAGESSWALHIANFLASPYNSQEMCQEPAAISGGSSSFSSGFSSSFATSYGDHDDDASFITSEMMCDDDDDDEDDSLQDTACSSAAAPKLTSSLNNVDMKSMATMEAKDINITQLAKYFVDASSRQPAADVLQETVSVDNNNDKSLYECNELRKKGLCLGSY</sequence>
<organism evidence="1">
    <name type="scientific">Oryza meridionalis</name>
    <dbReference type="NCBI Taxonomy" id="40149"/>
    <lineage>
        <taxon>Eukaryota</taxon>
        <taxon>Viridiplantae</taxon>
        <taxon>Streptophyta</taxon>
        <taxon>Embryophyta</taxon>
        <taxon>Tracheophyta</taxon>
        <taxon>Spermatophyta</taxon>
        <taxon>Magnoliopsida</taxon>
        <taxon>Liliopsida</taxon>
        <taxon>Poales</taxon>
        <taxon>Poaceae</taxon>
        <taxon>BOP clade</taxon>
        <taxon>Oryzoideae</taxon>
        <taxon>Oryzeae</taxon>
        <taxon>Oryzinae</taxon>
        <taxon>Oryza</taxon>
    </lineage>
</organism>
<dbReference type="HOGENOM" id="CLU_1484073_0_0_1"/>
<dbReference type="InterPro" id="IPR039280">
    <property type="entry name" value="VUP"/>
</dbReference>
<proteinExistence type="predicted"/>
<dbReference type="Gramene" id="OMERI04G21700.1">
    <property type="protein sequence ID" value="OMERI04G21700.1"/>
    <property type="gene ID" value="OMERI04G21700"/>
</dbReference>
<dbReference type="EnsemblPlants" id="OMERI04G21700.1">
    <property type="protein sequence ID" value="OMERI04G21700.1"/>
    <property type="gene ID" value="OMERI04G21700"/>
</dbReference>
<evidence type="ECO:0000313" key="2">
    <source>
        <dbReference type="Proteomes" id="UP000008021"/>
    </source>
</evidence>
<dbReference type="PANTHER" id="PTHR33974:SF23">
    <property type="entry name" value="OS04G0627300 PROTEIN"/>
    <property type="match status" value="1"/>
</dbReference>
<accession>A0A0E0DIP1</accession>
<dbReference type="GO" id="GO:0010089">
    <property type="term" value="P:xylem development"/>
    <property type="evidence" value="ECO:0007669"/>
    <property type="project" value="InterPro"/>
</dbReference>
<dbReference type="eggNOG" id="ENOG502SYKD">
    <property type="taxonomic scope" value="Eukaryota"/>
</dbReference>
<reference evidence="1" key="1">
    <citation type="submission" date="2015-04" db="UniProtKB">
        <authorList>
            <consortium name="EnsemblPlants"/>
        </authorList>
    </citation>
    <scope>IDENTIFICATION</scope>
</reference>
<dbReference type="AlphaFoldDB" id="A0A0E0DIP1"/>
<dbReference type="Proteomes" id="UP000008021">
    <property type="component" value="Chromosome 4"/>
</dbReference>
<reference evidence="1" key="2">
    <citation type="submission" date="2018-05" db="EMBL/GenBank/DDBJ databases">
        <title>OmerRS3 (Oryza meridionalis Reference Sequence Version 3).</title>
        <authorList>
            <person name="Zhang J."/>
            <person name="Kudrna D."/>
            <person name="Lee S."/>
            <person name="Talag J."/>
            <person name="Welchert J."/>
            <person name="Wing R.A."/>
        </authorList>
    </citation>
    <scope>NUCLEOTIDE SEQUENCE [LARGE SCALE GENOMIC DNA]</scope>
    <source>
        <strain evidence="1">cv. OR44</strain>
    </source>
</reference>
<dbReference type="PANTHER" id="PTHR33974">
    <property type="entry name" value="VASCULAR-RELATED UNKNOWN PROTEIN 1-RELATED"/>
    <property type="match status" value="1"/>
</dbReference>